<gene>
    <name evidence="3" type="ORF">MAC_03572</name>
</gene>
<dbReference type="GeneID" id="19247883"/>
<dbReference type="KEGG" id="maw:19247883"/>
<name>E9E124_METAQ</name>
<dbReference type="PROSITE" id="PS50127">
    <property type="entry name" value="UBC_2"/>
    <property type="match status" value="1"/>
</dbReference>
<dbReference type="OrthoDB" id="109543at2759"/>
<dbReference type="STRING" id="655827.E9E124"/>
<reference evidence="3 4" key="1">
    <citation type="journal article" date="2011" name="PLoS Genet.">
        <title>Genome sequencing and comparative transcriptomics of the model entomopathogenic fungi Metarhizium anisopliae and M. acridum.</title>
        <authorList>
            <person name="Gao Q."/>
            <person name="Jin K."/>
            <person name="Ying S.H."/>
            <person name="Zhang Y."/>
            <person name="Xiao G."/>
            <person name="Shang Y."/>
            <person name="Duan Z."/>
            <person name="Hu X."/>
            <person name="Xie X.Q."/>
            <person name="Zhou G."/>
            <person name="Peng G."/>
            <person name="Luo Z."/>
            <person name="Huang W."/>
            <person name="Wang B."/>
            <person name="Fang W."/>
            <person name="Wang S."/>
            <person name="Zhong Y."/>
            <person name="Ma L.J."/>
            <person name="St Leger R.J."/>
            <person name="Zhao G.P."/>
            <person name="Pei Y."/>
            <person name="Feng M.G."/>
            <person name="Xia Y."/>
            <person name="Wang C."/>
        </authorList>
    </citation>
    <scope>NUCLEOTIDE SEQUENCE [LARGE SCALE GENOMIC DNA]</scope>
    <source>
        <strain evidence="3 4">CQMa 102</strain>
    </source>
</reference>
<proteinExistence type="predicted"/>
<dbReference type="HOGENOM" id="CLU_834410_0_0_1"/>
<feature type="region of interest" description="Disordered" evidence="1">
    <location>
        <begin position="64"/>
        <end position="101"/>
    </location>
</feature>
<dbReference type="AlphaFoldDB" id="E9E124"/>
<dbReference type="EMBL" id="GL698491">
    <property type="protein sequence ID" value="EFY90326.1"/>
    <property type="molecule type" value="Genomic_DNA"/>
</dbReference>
<evidence type="ECO:0000256" key="1">
    <source>
        <dbReference type="SAM" id="MobiDB-lite"/>
    </source>
</evidence>
<keyword evidence="4" id="KW-1185">Reference proteome</keyword>
<dbReference type="SUPFAM" id="SSF54495">
    <property type="entry name" value="UBC-like"/>
    <property type="match status" value="1"/>
</dbReference>
<feature type="domain" description="UBC core" evidence="2">
    <location>
        <begin position="145"/>
        <end position="325"/>
    </location>
</feature>
<dbReference type="InterPro" id="IPR000608">
    <property type="entry name" value="UBC"/>
</dbReference>
<organism evidence="4">
    <name type="scientific">Metarhizium acridum (strain CQMa 102)</name>
    <dbReference type="NCBI Taxonomy" id="655827"/>
    <lineage>
        <taxon>Eukaryota</taxon>
        <taxon>Fungi</taxon>
        <taxon>Dikarya</taxon>
        <taxon>Ascomycota</taxon>
        <taxon>Pezizomycotina</taxon>
        <taxon>Sordariomycetes</taxon>
        <taxon>Hypocreomycetidae</taxon>
        <taxon>Hypocreales</taxon>
        <taxon>Clavicipitaceae</taxon>
        <taxon>Metarhizium</taxon>
    </lineage>
</organism>
<dbReference type="eggNOG" id="KOG0897">
    <property type="taxonomic scope" value="Eukaryota"/>
</dbReference>
<accession>E9E124</accession>
<dbReference type="Pfam" id="PF00179">
    <property type="entry name" value="UQ_con"/>
    <property type="match status" value="1"/>
</dbReference>
<evidence type="ECO:0000313" key="3">
    <source>
        <dbReference type="EMBL" id="EFY90326.1"/>
    </source>
</evidence>
<dbReference type="Proteomes" id="UP000002499">
    <property type="component" value="Unassembled WGS sequence"/>
</dbReference>
<sequence length="333" mass="36520">MEPLQIPLSALSITRQQEALGPTLGNTASNDSFVAVTDNMNDESCDSDSGDDPDILVDDILKPYRAHESRKRQRSTSSEQSSYGQASLPSPCKGPKRSEIGETNTRSAQNMTVLFSDHPIFGTGLLDHKTLPQLPPPSWATSSPMALQTLTRELKQVHTIQSQNHAASLGWSVDTSAIDNLFQWIVQFHSFESGLPLAMDMESRGIKSIVLEVRFGSNFPMSPPFVRIIRPRFLPFLEGGGGHVTAGGAICSEMLTNSGWSPAMSMEMVFLQIRLGLCDIKRPARLDTWQRGDNDYGIAEAVAAYIRAAVNHGWDVPEDLENIHAEWGMPPAS</sequence>
<dbReference type="SMART" id="SM00212">
    <property type="entry name" value="UBCc"/>
    <property type="match status" value="1"/>
</dbReference>
<dbReference type="InParanoid" id="E9E124"/>
<protein>
    <submittedName>
        <fullName evidence="3">Ubiquitin-conjugating enzyme E2 Q2</fullName>
    </submittedName>
</protein>
<feature type="compositionally biased region" description="Polar residues" evidence="1">
    <location>
        <begin position="75"/>
        <end position="88"/>
    </location>
</feature>
<evidence type="ECO:0000259" key="2">
    <source>
        <dbReference type="PROSITE" id="PS50127"/>
    </source>
</evidence>
<evidence type="ECO:0000313" key="4">
    <source>
        <dbReference type="Proteomes" id="UP000002499"/>
    </source>
</evidence>
<dbReference type="Gene3D" id="3.10.110.10">
    <property type="entry name" value="Ubiquitin Conjugating Enzyme"/>
    <property type="match status" value="1"/>
</dbReference>
<dbReference type="InterPro" id="IPR016135">
    <property type="entry name" value="UBQ-conjugating_enzyme/RWD"/>
</dbReference>
<dbReference type="CDD" id="cd23802">
    <property type="entry name" value="UBCc_UBE2Q"/>
    <property type="match status" value="1"/>
</dbReference>